<evidence type="ECO:0000313" key="1">
    <source>
        <dbReference type="EMBL" id="OAN16296.1"/>
    </source>
</evidence>
<accession>A0ABX2VDS2</accession>
<evidence type="ECO:0008006" key="3">
    <source>
        <dbReference type="Google" id="ProtNLM"/>
    </source>
</evidence>
<sequence length="386" mass="43861">MQLKPLPDYWEAINFSNGSFEPVPKKQSARLLQTCQDTKNVVKMPKQYRTLDTYGLYFSLQNIGTYTSPIELQYIAQGNQFYLTCRSQKTFRLSAHPIKQADHPWLKQTSGQDRTPITAPTLKVQTSDKATKRKQEVVDVSNQVQRVSVELPSKGQLLFIEEEDGQKETIFGLPASFTYSEFELSLEKTTDGLPSTTFTLQFKGDQYLNQRDVLRNLGKRPVKLTYHPLPDTLPADKTIPYLTFRSTDAEQPVTKTISLRYETDVKDIPIHGFNGIGEDNKKIQGFLHPNDTALREADFRQLSLLSDKLAKQVADELKEVTLETPQGNRADVRYLTLIQSGKLQTFDVYLKARANKTDVYLKDIRTKKAAKLSGEVAANLLTEVEE</sequence>
<comment type="caution">
    <text evidence="1">The sequence shown here is derived from an EMBL/GenBank/DDBJ whole genome shotgun (WGS) entry which is preliminary data.</text>
</comment>
<evidence type="ECO:0000313" key="2">
    <source>
        <dbReference type="Proteomes" id="UP000078447"/>
    </source>
</evidence>
<proteinExistence type="predicted"/>
<dbReference type="EMBL" id="LVVL01000001">
    <property type="protein sequence ID" value="OAN16296.1"/>
    <property type="molecule type" value="Genomic_DNA"/>
</dbReference>
<dbReference type="Proteomes" id="UP000078447">
    <property type="component" value="Unassembled WGS sequence"/>
</dbReference>
<keyword evidence="2" id="KW-1185">Reference proteome</keyword>
<reference evidence="1 2" key="1">
    <citation type="submission" date="2016-03" db="EMBL/GenBank/DDBJ databases">
        <authorList>
            <person name="Cho S.-Y."/>
            <person name="Lim S."/>
            <person name="Kim H."/>
            <person name="Soh E.H."/>
            <person name="Moon J.S."/>
        </authorList>
    </citation>
    <scope>NUCLEOTIDE SEQUENCE [LARGE SCALE GENOMIC DNA]</scope>
    <source>
        <strain evidence="1 2">KCTC 3810</strain>
    </source>
</reference>
<name>A0ABX2VDS2_9BACL</name>
<protein>
    <recommendedName>
        <fullName evidence="3">DUF4340 domain-containing protein</fullName>
    </recommendedName>
</protein>
<gene>
    <name evidence="1" type="ORF">A3783_05245</name>
</gene>
<organism evidence="1 2">
    <name type="scientific">Exiguobacterium undae</name>
    <dbReference type="NCBI Taxonomy" id="169177"/>
    <lineage>
        <taxon>Bacteria</taxon>
        <taxon>Bacillati</taxon>
        <taxon>Bacillota</taxon>
        <taxon>Bacilli</taxon>
        <taxon>Bacillales</taxon>
        <taxon>Bacillales Family XII. Incertae Sedis</taxon>
        <taxon>Exiguobacterium</taxon>
    </lineage>
</organism>